<keyword evidence="3" id="KW-1185">Reference proteome</keyword>
<accession>A0A699ZZJ2</accession>
<dbReference type="Gene3D" id="1.25.40.10">
    <property type="entry name" value="Tetratricopeptide repeat domain"/>
    <property type="match status" value="1"/>
</dbReference>
<dbReference type="Proteomes" id="UP000485058">
    <property type="component" value="Unassembled WGS sequence"/>
</dbReference>
<dbReference type="InterPro" id="IPR052758">
    <property type="entry name" value="SRC_co-chaperone"/>
</dbReference>
<dbReference type="SUPFAM" id="SSF48452">
    <property type="entry name" value="TPR-like"/>
    <property type="match status" value="1"/>
</dbReference>
<dbReference type="PANTHER" id="PTHR44200">
    <property type="entry name" value="DNAJ HOMOLOG SUBFAMILY C MEMBER 7"/>
    <property type="match status" value="1"/>
</dbReference>
<dbReference type="InterPro" id="IPR019734">
    <property type="entry name" value="TPR_rpt"/>
</dbReference>
<proteinExistence type="predicted"/>
<feature type="compositionally biased region" description="Polar residues" evidence="1">
    <location>
        <begin position="12"/>
        <end position="23"/>
    </location>
</feature>
<dbReference type="SMART" id="SM00028">
    <property type="entry name" value="TPR"/>
    <property type="match status" value="3"/>
</dbReference>
<evidence type="ECO:0000256" key="1">
    <source>
        <dbReference type="SAM" id="MobiDB-lite"/>
    </source>
</evidence>
<name>A0A699ZZJ2_HAELA</name>
<reference evidence="2 3" key="1">
    <citation type="submission" date="2020-02" db="EMBL/GenBank/DDBJ databases">
        <title>Draft genome sequence of Haematococcus lacustris strain NIES-144.</title>
        <authorList>
            <person name="Morimoto D."/>
            <person name="Nakagawa S."/>
            <person name="Yoshida T."/>
            <person name="Sawayama S."/>
        </authorList>
    </citation>
    <scope>NUCLEOTIDE SEQUENCE [LARGE SCALE GENOMIC DNA]</scope>
    <source>
        <strain evidence="2 3">NIES-144</strain>
    </source>
</reference>
<dbReference type="PANTHER" id="PTHR44200:SF1">
    <property type="entry name" value="DNAJ HOMOLOG SUBFAMILY C MEMBER 7"/>
    <property type="match status" value="1"/>
</dbReference>
<evidence type="ECO:0000313" key="2">
    <source>
        <dbReference type="EMBL" id="GFH21612.1"/>
    </source>
</evidence>
<evidence type="ECO:0000313" key="3">
    <source>
        <dbReference type="Proteomes" id="UP000485058"/>
    </source>
</evidence>
<feature type="region of interest" description="Disordered" evidence="1">
    <location>
        <begin position="1"/>
        <end position="52"/>
    </location>
</feature>
<sequence>MAANGGGPASATPFSTQGGQASGTAPAAKPSSSRGGPAERVQPAAGVAPQAAQQAAKRAEASLYKERGNTQYAAQQYGEADTSYTTALAAHTAALGSAPDAAVLYSNRAGARLMVGRPGAALEDALRAVQLDPRFFRAVSRAATCYCRMGNFKAAKAILDRALDRMSASSSHFQAAAWPLQDLYKKLREVEGLQAATRQACAVLVTAAGSGAVDKLGEGLAALAELHPQVAYSEAVAAAKACALLAAGKPSEALAVCDLGYEAPPSLARAPWRLWLQTQAQYHLGELQARRLGAGCQ</sequence>
<dbReference type="AlphaFoldDB" id="A0A699ZZJ2"/>
<protein>
    <submittedName>
        <fullName evidence="2">J domain-containing protein</fullName>
    </submittedName>
</protein>
<dbReference type="InterPro" id="IPR011990">
    <property type="entry name" value="TPR-like_helical_dom_sf"/>
</dbReference>
<gene>
    <name evidence="2" type="ORF">HaLaN_18953</name>
</gene>
<comment type="caution">
    <text evidence="2">The sequence shown here is derived from an EMBL/GenBank/DDBJ whole genome shotgun (WGS) entry which is preliminary data.</text>
</comment>
<dbReference type="EMBL" id="BLLF01001865">
    <property type="protein sequence ID" value="GFH21612.1"/>
    <property type="molecule type" value="Genomic_DNA"/>
</dbReference>
<feature type="compositionally biased region" description="Low complexity" evidence="1">
    <location>
        <begin position="40"/>
        <end position="52"/>
    </location>
</feature>
<dbReference type="Pfam" id="PF14559">
    <property type="entry name" value="TPR_19"/>
    <property type="match status" value="1"/>
</dbReference>
<organism evidence="2 3">
    <name type="scientific">Haematococcus lacustris</name>
    <name type="common">Green alga</name>
    <name type="synonym">Haematococcus pluvialis</name>
    <dbReference type="NCBI Taxonomy" id="44745"/>
    <lineage>
        <taxon>Eukaryota</taxon>
        <taxon>Viridiplantae</taxon>
        <taxon>Chlorophyta</taxon>
        <taxon>core chlorophytes</taxon>
        <taxon>Chlorophyceae</taxon>
        <taxon>CS clade</taxon>
        <taxon>Chlamydomonadales</taxon>
        <taxon>Haematococcaceae</taxon>
        <taxon>Haematococcus</taxon>
    </lineage>
</organism>